<dbReference type="OMA" id="PNTYMNL"/>
<dbReference type="EC" id="3.1.1.29" evidence="1 8"/>
<evidence type="ECO:0000256" key="3">
    <source>
        <dbReference type="ARBA" id="ARBA00022801"/>
    </source>
</evidence>
<dbReference type="PROSITE" id="PS01196">
    <property type="entry name" value="PEPT_TRNA_HYDROL_2"/>
    <property type="match status" value="1"/>
</dbReference>
<dbReference type="GO" id="GO:0004045">
    <property type="term" value="F:peptidyl-tRNA hydrolase activity"/>
    <property type="evidence" value="ECO:0007669"/>
    <property type="project" value="UniProtKB-UniRule"/>
</dbReference>
<evidence type="ECO:0000256" key="1">
    <source>
        <dbReference type="ARBA" id="ARBA00013260"/>
    </source>
</evidence>
<evidence type="ECO:0000256" key="4">
    <source>
        <dbReference type="ARBA" id="ARBA00022884"/>
    </source>
</evidence>
<dbReference type="AlphaFoldDB" id="A0A5A5U0A5"/>
<evidence type="ECO:0000256" key="5">
    <source>
        <dbReference type="ARBA" id="ARBA00038063"/>
    </source>
</evidence>
<evidence type="ECO:0000256" key="10">
    <source>
        <dbReference type="RuleBase" id="RU004320"/>
    </source>
</evidence>
<dbReference type="SUPFAM" id="SSF53178">
    <property type="entry name" value="Peptidyl-tRNA hydrolase-like"/>
    <property type="match status" value="1"/>
</dbReference>
<proteinExistence type="inferred from homology"/>
<dbReference type="EMBL" id="BJJW01000005">
    <property type="protein sequence ID" value="GDZ83476.1"/>
    <property type="molecule type" value="Genomic_DNA"/>
</dbReference>
<feature type="binding site" evidence="8">
    <location>
        <position position="90"/>
    </location>
    <ligand>
        <name>tRNA</name>
        <dbReference type="ChEBI" id="CHEBI:17843"/>
    </ligand>
</feature>
<dbReference type="Gene3D" id="3.40.50.1470">
    <property type="entry name" value="Peptidyl-tRNA hydrolase"/>
    <property type="match status" value="1"/>
</dbReference>
<evidence type="ECO:0000313" key="12">
    <source>
        <dbReference type="Proteomes" id="UP000323274"/>
    </source>
</evidence>
<evidence type="ECO:0000313" key="11">
    <source>
        <dbReference type="EMBL" id="GDZ83476.1"/>
    </source>
</evidence>
<reference evidence="11 12" key="1">
    <citation type="submission" date="2019-04" db="EMBL/GenBank/DDBJ databases">
        <title>A pseudo-fructophilic Leuconostoc citreum strain F192-5 isolated from peel of satsuma mandarin: the first report for isolation and characterization of strain-dependent fructophilic-like characteristics.</title>
        <authorList>
            <person name="Maeno S."/>
            <person name="Tanizawa Y."/>
            <person name="Kajikawa A."/>
            <person name="Kanesaki Y."/>
            <person name="Kubota E."/>
            <person name="Arita M."/>
            <person name="Leon D."/>
            <person name="Endo A."/>
        </authorList>
    </citation>
    <scope>NUCLEOTIDE SEQUENCE [LARGE SCALE GENOMIC DNA]</scope>
    <source>
        <strain evidence="11 12">F192-5</strain>
    </source>
</reference>
<name>A0A5A5U0A5_LEUCI</name>
<keyword evidence="3 8" id="KW-0378">Hydrolase</keyword>
<sequence length="213" mass="23633">MITQNSVILVYKIKKFIKDTRIINMKYVIGLGNIGTKYEKTRHNIGFMAVDNFAEAHHVAFSPSKQFAIVGKTSTNGEQVLIVKPTTYMNDSGKAVRALLDYYGGHIDSDVLVLVDDMDLPFGKLRFRGKGSAGGHNGLKSIIAHTGSQAFLRLKFGLGHPQHEQEAVINYVLGQFTRSEQPEIDQMLDRSTQAIDMWLSGAEVSQLSNQFNG</sequence>
<evidence type="ECO:0000256" key="8">
    <source>
        <dbReference type="HAMAP-Rule" id="MF_00083"/>
    </source>
</evidence>
<comment type="function">
    <text evidence="8">Catalyzes the release of premature peptidyl moieties from peptidyl-tRNA molecules trapped in stalled 50S ribosomal subunits, and thus maintains levels of free tRNAs and 50S ribosomes.</text>
</comment>
<gene>
    <name evidence="8 11" type="primary">pth</name>
    <name evidence="11" type="ORF">LCIT_07180</name>
</gene>
<dbReference type="GO" id="GO:0072344">
    <property type="term" value="P:rescue of stalled ribosome"/>
    <property type="evidence" value="ECO:0007669"/>
    <property type="project" value="UniProtKB-UniRule"/>
</dbReference>
<feature type="binding site" evidence="8">
    <location>
        <position position="88"/>
    </location>
    <ligand>
        <name>tRNA</name>
        <dbReference type="ChEBI" id="CHEBI:17843"/>
    </ligand>
</feature>
<dbReference type="CDD" id="cd00462">
    <property type="entry name" value="PTH"/>
    <property type="match status" value="1"/>
</dbReference>
<keyword evidence="4 8" id="KW-0694">RNA-binding</keyword>
<dbReference type="FunFam" id="3.40.50.1470:FF:000001">
    <property type="entry name" value="Peptidyl-tRNA hydrolase"/>
    <property type="match status" value="1"/>
</dbReference>
<evidence type="ECO:0000256" key="9">
    <source>
        <dbReference type="RuleBase" id="RU000673"/>
    </source>
</evidence>
<dbReference type="InterPro" id="IPR036416">
    <property type="entry name" value="Pept_tRNA_hydro_sf"/>
</dbReference>
<dbReference type="PROSITE" id="PS01195">
    <property type="entry name" value="PEPT_TRNA_HYDROL_1"/>
    <property type="match status" value="1"/>
</dbReference>
<comment type="subcellular location">
    <subcellularLocation>
        <location evidence="8">Cytoplasm</location>
    </subcellularLocation>
</comment>
<dbReference type="Proteomes" id="UP000323274">
    <property type="component" value="Unassembled WGS sequence"/>
</dbReference>
<feature type="site" description="Stabilizes the basic form of H active site to accept a proton" evidence="8">
    <location>
        <position position="116"/>
    </location>
</feature>
<protein>
    <recommendedName>
        <fullName evidence="7 8">Peptidyl-tRNA hydrolase</fullName>
        <shortName evidence="8">Pth</shortName>
        <ecNumber evidence="1 8">3.1.1.29</ecNumber>
    </recommendedName>
</protein>
<feature type="active site" description="Proton acceptor" evidence="8">
    <location>
        <position position="43"/>
    </location>
</feature>
<organism evidence="11 12">
    <name type="scientific">Leuconostoc citreum</name>
    <dbReference type="NCBI Taxonomy" id="33964"/>
    <lineage>
        <taxon>Bacteria</taxon>
        <taxon>Bacillati</taxon>
        <taxon>Bacillota</taxon>
        <taxon>Bacilli</taxon>
        <taxon>Lactobacillales</taxon>
        <taxon>Lactobacillaceae</taxon>
        <taxon>Leuconostoc</taxon>
    </lineage>
</organism>
<dbReference type="GO" id="GO:0000049">
    <property type="term" value="F:tRNA binding"/>
    <property type="evidence" value="ECO:0007669"/>
    <property type="project" value="UniProtKB-UniRule"/>
</dbReference>
<dbReference type="InterPro" id="IPR001328">
    <property type="entry name" value="Pept_tRNA_hydro"/>
</dbReference>
<dbReference type="GO" id="GO:0005737">
    <property type="term" value="C:cytoplasm"/>
    <property type="evidence" value="ECO:0007669"/>
    <property type="project" value="UniProtKB-SubCell"/>
</dbReference>
<dbReference type="GO" id="GO:0006515">
    <property type="term" value="P:protein quality control for misfolded or incompletely synthesized proteins"/>
    <property type="evidence" value="ECO:0007669"/>
    <property type="project" value="UniProtKB-UniRule"/>
</dbReference>
<feature type="binding site" evidence="8">
    <location>
        <position position="38"/>
    </location>
    <ligand>
        <name>tRNA</name>
        <dbReference type="ChEBI" id="CHEBI:17843"/>
    </ligand>
</feature>
<dbReference type="Pfam" id="PF01195">
    <property type="entry name" value="Pept_tRNA_hydro"/>
    <property type="match status" value="1"/>
</dbReference>
<keyword evidence="8" id="KW-0963">Cytoplasm</keyword>
<comment type="similarity">
    <text evidence="5 8 10">Belongs to the PTH family.</text>
</comment>
<dbReference type="NCBIfam" id="TIGR00447">
    <property type="entry name" value="pth"/>
    <property type="match status" value="1"/>
</dbReference>
<feature type="site" description="Discriminates between blocked and unblocked aminoacyl-tRNA" evidence="8">
    <location>
        <position position="33"/>
    </location>
</feature>
<dbReference type="PANTHER" id="PTHR17224">
    <property type="entry name" value="PEPTIDYL-TRNA HYDROLASE"/>
    <property type="match status" value="1"/>
</dbReference>
<keyword evidence="2 8" id="KW-0820">tRNA-binding</keyword>
<evidence type="ECO:0000256" key="7">
    <source>
        <dbReference type="ARBA" id="ARBA00050038"/>
    </source>
</evidence>
<dbReference type="PANTHER" id="PTHR17224:SF1">
    <property type="entry name" value="PEPTIDYL-TRNA HYDROLASE"/>
    <property type="match status" value="1"/>
</dbReference>
<comment type="subunit">
    <text evidence="8">Monomer.</text>
</comment>
<dbReference type="HAMAP" id="MF_00083">
    <property type="entry name" value="Pept_tRNA_hydro_bact"/>
    <property type="match status" value="1"/>
</dbReference>
<comment type="catalytic activity">
    <reaction evidence="6 8 9">
        <text>an N-acyl-L-alpha-aminoacyl-tRNA + H2O = an N-acyl-L-amino acid + a tRNA + H(+)</text>
        <dbReference type="Rhea" id="RHEA:54448"/>
        <dbReference type="Rhea" id="RHEA-COMP:10123"/>
        <dbReference type="Rhea" id="RHEA-COMP:13883"/>
        <dbReference type="ChEBI" id="CHEBI:15377"/>
        <dbReference type="ChEBI" id="CHEBI:15378"/>
        <dbReference type="ChEBI" id="CHEBI:59874"/>
        <dbReference type="ChEBI" id="CHEBI:78442"/>
        <dbReference type="ChEBI" id="CHEBI:138191"/>
        <dbReference type="EC" id="3.1.1.29"/>
    </reaction>
</comment>
<dbReference type="InterPro" id="IPR018171">
    <property type="entry name" value="Pept_tRNA_hydro_CS"/>
</dbReference>
<accession>A0A5A5U0A5</accession>
<evidence type="ECO:0000256" key="2">
    <source>
        <dbReference type="ARBA" id="ARBA00022555"/>
    </source>
</evidence>
<comment type="caution">
    <text evidence="11">The sequence shown here is derived from an EMBL/GenBank/DDBJ whole genome shotgun (WGS) entry which is preliminary data.</text>
</comment>
<comment type="function">
    <text evidence="8">Hydrolyzes ribosome-free peptidyl-tRNAs (with 1 or more amino acids incorporated), which drop off the ribosome during protein synthesis, or as a result of ribosome stalling.</text>
</comment>
<feature type="binding site" evidence="8">
    <location>
        <position position="137"/>
    </location>
    <ligand>
        <name>tRNA</name>
        <dbReference type="ChEBI" id="CHEBI:17843"/>
    </ligand>
</feature>
<evidence type="ECO:0000256" key="6">
    <source>
        <dbReference type="ARBA" id="ARBA00048707"/>
    </source>
</evidence>